<name>A0ABR3LW65_9TELE</name>
<proteinExistence type="predicted"/>
<protein>
    <submittedName>
        <fullName evidence="1">Uncharacterized protein</fullName>
    </submittedName>
</protein>
<accession>A0ABR3LW65</accession>
<evidence type="ECO:0000313" key="1">
    <source>
        <dbReference type="EMBL" id="KAL1255929.1"/>
    </source>
</evidence>
<comment type="caution">
    <text evidence="1">The sequence shown here is derived from an EMBL/GenBank/DDBJ whole genome shotgun (WGS) entry which is preliminary data.</text>
</comment>
<dbReference type="Proteomes" id="UP001558613">
    <property type="component" value="Unassembled WGS sequence"/>
</dbReference>
<evidence type="ECO:0000313" key="2">
    <source>
        <dbReference type="Proteomes" id="UP001558613"/>
    </source>
</evidence>
<sequence length="69" mass="7485">MSLCSLLINVRGSEARNNSSSVIRSKQAESWGPICRNEITAVLLAFLREHGQAVTHSAGRGMAILQSIF</sequence>
<keyword evidence="2" id="KW-1185">Reference proteome</keyword>
<reference evidence="1 2" key="1">
    <citation type="submission" date="2023-09" db="EMBL/GenBank/DDBJ databases">
        <authorList>
            <person name="Wang M."/>
        </authorList>
    </citation>
    <scope>NUCLEOTIDE SEQUENCE [LARGE SCALE GENOMIC DNA]</scope>
    <source>
        <strain evidence="1">GT-2023</strain>
        <tissue evidence="1">Liver</tissue>
    </source>
</reference>
<organism evidence="1 2">
    <name type="scientific">Cirrhinus molitorella</name>
    <name type="common">mud carp</name>
    <dbReference type="NCBI Taxonomy" id="172907"/>
    <lineage>
        <taxon>Eukaryota</taxon>
        <taxon>Metazoa</taxon>
        <taxon>Chordata</taxon>
        <taxon>Craniata</taxon>
        <taxon>Vertebrata</taxon>
        <taxon>Euteleostomi</taxon>
        <taxon>Actinopterygii</taxon>
        <taxon>Neopterygii</taxon>
        <taxon>Teleostei</taxon>
        <taxon>Ostariophysi</taxon>
        <taxon>Cypriniformes</taxon>
        <taxon>Cyprinidae</taxon>
        <taxon>Labeoninae</taxon>
        <taxon>Labeonini</taxon>
        <taxon>Cirrhinus</taxon>
    </lineage>
</organism>
<dbReference type="EMBL" id="JAYMGO010000019">
    <property type="protein sequence ID" value="KAL1255929.1"/>
    <property type="molecule type" value="Genomic_DNA"/>
</dbReference>
<gene>
    <name evidence="1" type="ORF">QQF64_013990</name>
</gene>